<feature type="transmembrane region" description="Helical" evidence="1">
    <location>
        <begin position="152"/>
        <end position="172"/>
    </location>
</feature>
<feature type="transmembrane region" description="Helical" evidence="1">
    <location>
        <begin position="83"/>
        <end position="102"/>
    </location>
</feature>
<evidence type="ECO:0000313" key="3">
    <source>
        <dbReference type="Proteomes" id="UP000688137"/>
    </source>
</evidence>
<sequence length="692" mass="82603">MINTYSLQFASQEIEQIYRQSLLSGIKYRREYTYGILSIYLGLIIIKYNLQEVLLPQIFASVGIALELALFFFMKKYWQNKEILLTLNLILMAAICESLRLFEYEDYLWYYGQHSSSLKLLIYLQGSQFLIQSFVFCCSQAVGIYNFSQYDAITIISHCLITLILVMLRYQYEIISRKNFLSGLSKEQYENVIEDLLPSWVVVLKYNKLVAQLQIEKINKNLKEKFNLQNNEALRDFLRKLTLFDFEINGSSQNIKIENEIIQILKSKSEDHPVQRYFGNLEKDINLKQYRFKITQVYFKAFEPLVILLFEEIKEDKYDQFINQIEQRDIQQYYNSKVSLSSITQQMQLIQQIHSQLQQSPLLKKDQFTTIQQNLQKLMQQCYYLYNLNNNLWNLYKISYRQIKYEFQDIEMELFFKTLCDNLVINYKQRKMDITNFSINKEIIKTDKNKLISIIMNIMEFMKILLSIIYTDDSIIYQVHPLKKPFSLSIKQSKLHHDSIQITLTHPNLNITSSIINLIQNIQPVSIDDKKRNWNNKNYYDMITNLNQTLQKMIDHYKNDIQQSLTSIGIGLQNSGQQYKIHYNNQQKQFNTLGFIMAQYFISQLGPYNKVNFKQALIENDIMNPQYISALYQTKIQFTIYKDLQNFSQEISKIEKNTYDENLFFSQKKYTNQQITDRLFQIQIEDQKKNIF</sequence>
<gene>
    <name evidence="2" type="ORF">PPRIM_AZ9-3.1.T0180319</name>
</gene>
<keyword evidence="1" id="KW-0812">Transmembrane</keyword>
<reference evidence="2" key="1">
    <citation type="submission" date="2021-01" db="EMBL/GenBank/DDBJ databases">
        <authorList>
            <consortium name="Genoscope - CEA"/>
            <person name="William W."/>
        </authorList>
    </citation>
    <scope>NUCLEOTIDE SEQUENCE</scope>
</reference>
<organism evidence="2 3">
    <name type="scientific">Paramecium primaurelia</name>
    <dbReference type="NCBI Taxonomy" id="5886"/>
    <lineage>
        <taxon>Eukaryota</taxon>
        <taxon>Sar</taxon>
        <taxon>Alveolata</taxon>
        <taxon>Ciliophora</taxon>
        <taxon>Intramacronucleata</taxon>
        <taxon>Oligohymenophorea</taxon>
        <taxon>Peniculida</taxon>
        <taxon>Parameciidae</taxon>
        <taxon>Paramecium</taxon>
    </lineage>
</organism>
<feature type="transmembrane region" description="Helical" evidence="1">
    <location>
        <begin position="122"/>
        <end position="145"/>
    </location>
</feature>
<keyword evidence="3" id="KW-1185">Reference proteome</keyword>
<dbReference type="AlphaFoldDB" id="A0A8S1KAZ0"/>
<dbReference type="OMA" id="DHYKNDI"/>
<keyword evidence="1" id="KW-0472">Membrane</keyword>
<feature type="transmembrane region" description="Helical" evidence="1">
    <location>
        <begin position="32"/>
        <end position="48"/>
    </location>
</feature>
<comment type="caution">
    <text evidence="2">The sequence shown here is derived from an EMBL/GenBank/DDBJ whole genome shotgun (WGS) entry which is preliminary data.</text>
</comment>
<feature type="transmembrane region" description="Helical" evidence="1">
    <location>
        <begin position="54"/>
        <end position="74"/>
    </location>
</feature>
<protein>
    <recommendedName>
        <fullName evidence="4">Transmembrane protein</fullName>
    </recommendedName>
</protein>
<keyword evidence="1" id="KW-1133">Transmembrane helix</keyword>
<name>A0A8S1KAZ0_PARPR</name>
<dbReference type="EMBL" id="CAJJDM010000014">
    <property type="protein sequence ID" value="CAD8051761.1"/>
    <property type="molecule type" value="Genomic_DNA"/>
</dbReference>
<evidence type="ECO:0000256" key="1">
    <source>
        <dbReference type="SAM" id="Phobius"/>
    </source>
</evidence>
<evidence type="ECO:0000313" key="2">
    <source>
        <dbReference type="EMBL" id="CAD8051761.1"/>
    </source>
</evidence>
<dbReference type="Proteomes" id="UP000688137">
    <property type="component" value="Unassembled WGS sequence"/>
</dbReference>
<evidence type="ECO:0008006" key="4">
    <source>
        <dbReference type="Google" id="ProtNLM"/>
    </source>
</evidence>
<accession>A0A8S1KAZ0</accession>
<proteinExistence type="predicted"/>